<protein>
    <submittedName>
        <fullName evidence="8">Alternative sulfate transporter</fullName>
    </submittedName>
</protein>
<feature type="domain" description="Major facilitator superfamily (MFS) profile" evidence="7">
    <location>
        <begin position="56"/>
        <end position="492"/>
    </location>
</feature>
<dbReference type="PANTHER" id="PTHR43791:SF32">
    <property type="entry name" value="MAJOR FACILITATOR SUPERFAMILY (MFS) PROFILE DOMAIN-CONTAINING PROTEIN"/>
    <property type="match status" value="1"/>
</dbReference>
<feature type="transmembrane region" description="Helical" evidence="6">
    <location>
        <begin position="452"/>
        <end position="476"/>
    </location>
</feature>
<sequence length="492" mass="55008">MALSLFDQQKPTNVVDIDEKNIAGTESDSDVNHDIPVKDWTDEEERKLVRKLDGIVMPLLIAAFFVLQLDRGNIGNALTDFFFKDVGITQSQFNVGQQLLSLGIVLLEIPSNYILYRVGPTKWISVQILAWGLVATFQAFQKGLASFLVTRLLLGLCESGFIPAGLFTITRWYKTDETSKRFAWFFIGNMTAGAVSGLIAYGILHMRGIAGLTGWQWMFILEGILTISVGVTFALLFPNSPANPVNLLRHRYFTERESHILVQRVLLDDPTKQQKNKNVTREELRQTFTNWRLIPHILVTICGLSPLSTLMSYGPTLVRDYGYDRLKSNAMVSIGGWLSLVVTVSFGFIADKWGRRGPLVVIGLSLWWLFALLCRLLLKSKDSKARFAVLCLGTAFGSAWHPLNGSWMAMNARSAGERSITMAILIMSANTSGIIGSQFFQAKDAPYYPIGWSIIIAMISVALLSGAASNAQYWLLNRRLDKKGETKARWHK</sequence>
<name>A0A9P9DEG3_9PLEO</name>
<dbReference type="AlphaFoldDB" id="A0A9P9DEG3"/>
<dbReference type="PROSITE" id="PS50850">
    <property type="entry name" value="MFS"/>
    <property type="match status" value="1"/>
</dbReference>
<dbReference type="OrthoDB" id="2985014at2759"/>
<keyword evidence="4 6" id="KW-1133">Transmembrane helix</keyword>
<feature type="transmembrane region" description="Helical" evidence="6">
    <location>
        <begin position="330"/>
        <end position="350"/>
    </location>
</feature>
<dbReference type="InterPro" id="IPR020846">
    <property type="entry name" value="MFS_dom"/>
</dbReference>
<evidence type="ECO:0000256" key="3">
    <source>
        <dbReference type="ARBA" id="ARBA00022692"/>
    </source>
</evidence>
<dbReference type="Proteomes" id="UP000700596">
    <property type="component" value="Unassembled WGS sequence"/>
</dbReference>
<evidence type="ECO:0000256" key="5">
    <source>
        <dbReference type="ARBA" id="ARBA00023136"/>
    </source>
</evidence>
<dbReference type="PANTHER" id="PTHR43791">
    <property type="entry name" value="PERMEASE-RELATED"/>
    <property type="match status" value="1"/>
</dbReference>
<dbReference type="Gene3D" id="1.20.1250.20">
    <property type="entry name" value="MFS general substrate transporter like domains"/>
    <property type="match status" value="2"/>
</dbReference>
<keyword evidence="3 6" id="KW-0812">Transmembrane</keyword>
<feature type="transmembrane region" description="Helical" evidence="6">
    <location>
        <begin position="356"/>
        <end position="378"/>
    </location>
</feature>
<feature type="transmembrane region" description="Helical" evidence="6">
    <location>
        <begin position="182"/>
        <end position="204"/>
    </location>
</feature>
<evidence type="ECO:0000256" key="4">
    <source>
        <dbReference type="ARBA" id="ARBA00022989"/>
    </source>
</evidence>
<feature type="transmembrane region" description="Helical" evidence="6">
    <location>
        <begin position="216"/>
        <end position="237"/>
    </location>
</feature>
<keyword evidence="9" id="KW-1185">Reference proteome</keyword>
<evidence type="ECO:0000256" key="2">
    <source>
        <dbReference type="ARBA" id="ARBA00022448"/>
    </source>
</evidence>
<feature type="transmembrane region" description="Helical" evidence="6">
    <location>
        <begin position="293"/>
        <end position="318"/>
    </location>
</feature>
<evidence type="ECO:0000259" key="7">
    <source>
        <dbReference type="PROSITE" id="PS50850"/>
    </source>
</evidence>
<proteinExistence type="predicted"/>
<comment type="subcellular location">
    <subcellularLocation>
        <location evidence="1">Membrane</location>
        <topology evidence="1">Multi-pass membrane protein</topology>
    </subcellularLocation>
</comment>
<dbReference type="InterPro" id="IPR011701">
    <property type="entry name" value="MFS"/>
</dbReference>
<evidence type="ECO:0000313" key="9">
    <source>
        <dbReference type="Proteomes" id="UP000700596"/>
    </source>
</evidence>
<reference evidence="8" key="1">
    <citation type="journal article" date="2021" name="Nat. Commun.">
        <title>Genetic determinants of endophytism in the Arabidopsis root mycobiome.</title>
        <authorList>
            <person name="Mesny F."/>
            <person name="Miyauchi S."/>
            <person name="Thiergart T."/>
            <person name="Pickel B."/>
            <person name="Atanasova L."/>
            <person name="Karlsson M."/>
            <person name="Huettel B."/>
            <person name="Barry K.W."/>
            <person name="Haridas S."/>
            <person name="Chen C."/>
            <person name="Bauer D."/>
            <person name="Andreopoulos W."/>
            <person name="Pangilinan J."/>
            <person name="LaButti K."/>
            <person name="Riley R."/>
            <person name="Lipzen A."/>
            <person name="Clum A."/>
            <person name="Drula E."/>
            <person name="Henrissat B."/>
            <person name="Kohler A."/>
            <person name="Grigoriev I.V."/>
            <person name="Martin F.M."/>
            <person name="Hacquard S."/>
        </authorList>
    </citation>
    <scope>NUCLEOTIDE SEQUENCE</scope>
    <source>
        <strain evidence="8">MPI-CAGE-CH-0243</strain>
    </source>
</reference>
<dbReference type="GO" id="GO:0016020">
    <property type="term" value="C:membrane"/>
    <property type="evidence" value="ECO:0007669"/>
    <property type="project" value="UniProtKB-SubCell"/>
</dbReference>
<keyword evidence="5 6" id="KW-0472">Membrane</keyword>
<gene>
    <name evidence="8" type="ORF">B0J11DRAFT_94880</name>
</gene>
<evidence type="ECO:0000256" key="1">
    <source>
        <dbReference type="ARBA" id="ARBA00004141"/>
    </source>
</evidence>
<feature type="transmembrane region" description="Helical" evidence="6">
    <location>
        <begin position="152"/>
        <end position="170"/>
    </location>
</feature>
<dbReference type="InterPro" id="IPR036259">
    <property type="entry name" value="MFS_trans_sf"/>
</dbReference>
<dbReference type="EMBL" id="JAGMWT010000013">
    <property type="protein sequence ID" value="KAH7117895.1"/>
    <property type="molecule type" value="Genomic_DNA"/>
</dbReference>
<evidence type="ECO:0000256" key="6">
    <source>
        <dbReference type="SAM" id="Phobius"/>
    </source>
</evidence>
<evidence type="ECO:0000313" key="8">
    <source>
        <dbReference type="EMBL" id="KAH7117895.1"/>
    </source>
</evidence>
<feature type="transmembrane region" description="Helical" evidence="6">
    <location>
        <begin position="420"/>
        <end position="440"/>
    </location>
</feature>
<keyword evidence="2" id="KW-0813">Transport</keyword>
<dbReference type="Pfam" id="PF07690">
    <property type="entry name" value="MFS_1"/>
    <property type="match status" value="1"/>
</dbReference>
<accession>A0A9P9DEG3</accession>
<organism evidence="8 9">
    <name type="scientific">Dendryphion nanum</name>
    <dbReference type="NCBI Taxonomy" id="256645"/>
    <lineage>
        <taxon>Eukaryota</taxon>
        <taxon>Fungi</taxon>
        <taxon>Dikarya</taxon>
        <taxon>Ascomycota</taxon>
        <taxon>Pezizomycotina</taxon>
        <taxon>Dothideomycetes</taxon>
        <taxon>Pleosporomycetidae</taxon>
        <taxon>Pleosporales</taxon>
        <taxon>Torulaceae</taxon>
        <taxon>Dendryphion</taxon>
    </lineage>
</organism>
<comment type="caution">
    <text evidence="8">The sequence shown here is derived from an EMBL/GenBank/DDBJ whole genome shotgun (WGS) entry which is preliminary data.</text>
</comment>
<dbReference type="SUPFAM" id="SSF103473">
    <property type="entry name" value="MFS general substrate transporter"/>
    <property type="match status" value="1"/>
</dbReference>
<dbReference type="GO" id="GO:0022857">
    <property type="term" value="F:transmembrane transporter activity"/>
    <property type="evidence" value="ECO:0007669"/>
    <property type="project" value="InterPro"/>
</dbReference>